<dbReference type="RefSeq" id="WP_149399095.1">
    <property type="nucleotide sequence ID" value="NZ_BIXY01000001.1"/>
</dbReference>
<reference evidence="1 2" key="1">
    <citation type="submission" date="2019-01" db="EMBL/GenBank/DDBJ databases">
        <title>Draft genome sequence of Dictyobacter sp. Uno17.</title>
        <authorList>
            <person name="Wang C.M."/>
            <person name="Zheng Y."/>
            <person name="Sakai Y."/>
            <person name="Abe K."/>
            <person name="Yokota A."/>
            <person name="Yabe S."/>
        </authorList>
    </citation>
    <scope>NUCLEOTIDE SEQUENCE [LARGE SCALE GENOMIC DNA]</scope>
    <source>
        <strain evidence="1 2">Uno17</strain>
    </source>
</reference>
<name>A0A5A5T5K0_9CHLR</name>
<sequence length="111" mass="12555">MTITSETEPPPLAERIASVRQHMLSEATTCMISLEIEKCTDSDQQHTCDEASKFLNISHGVSSSFSPYQAWLFSPFIRAQLRKLAAVYKIDLRQTNQGLFGWDDGWTDAEK</sequence>
<comment type="caution">
    <text evidence="1">The sequence shown here is derived from an EMBL/GenBank/DDBJ whole genome shotgun (WGS) entry which is preliminary data.</text>
</comment>
<gene>
    <name evidence="1" type="ORF">KDI_00390</name>
</gene>
<dbReference type="AlphaFoldDB" id="A0A5A5T5K0"/>
<dbReference type="EMBL" id="BIXY01000001">
    <property type="protein sequence ID" value="GCF06475.1"/>
    <property type="molecule type" value="Genomic_DNA"/>
</dbReference>
<evidence type="ECO:0000313" key="1">
    <source>
        <dbReference type="EMBL" id="GCF06475.1"/>
    </source>
</evidence>
<protein>
    <submittedName>
        <fullName evidence="1">Uncharacterized protein</fullName>
    </submittedName>
</protein>
<evidence type="ECO:0000313" key="2">
    <source>
        <dbReference type="Proteomes" id="UP000322530"/>
    </source>
</evidence>
<keyword evidence="2" id="KW-1185">Reference proteome</keyword>
<accession>A0A5A5T5K0</accession>
<proteinExistence type="predicted"/>
<dbReference type="Proteomes" id="UP000322530">
    <property type="component" value="Unassembled WGS sequence"/>
</dbReference>
<organism evidence="1 2">
    <name type="scientific">Dictyobacter arantiisoli</name>
    <dbReference type="NCBI Taxonomy" id="2014874"/>
    <lineage>
        <taxon>Bacteria</taxon>
        <taxon>Bacillati</taxon>
        <taxon>Chloroflexota</taxon>
        <taxon>Ktedonobacteria</taxon>
        <taxon>Ktedonobacterales</taxon>
        <taxon>Dictyobacteraceae</taxon>
        <taxon>Dictyobacter</taxon>
    </lineage>
</organism>